<dbReference type="EMBL" id="QRGA01000013">
    <property type="protein sequence ID" value="RDU96746.1"/>
    <property type="molecule type" value="Genomic_DNA"/>
</dbReference>
<organism evidence="2 3">
    <name type="scientific">Trinickia dinghuensis</name>
    <dbReference type="NCBI Taxonomy" id="2291023"/>
    <lineage>
        <taxon>Bacteria</taxon>
        <taxon>Pseudomonadati</taxon>
        <taxon>Pseudomonadota</taxon>
        <taxon>Betaproteobacteria</taxon>
        <taxon>Burkholderiales</taxon>
        <taxon>Burkholderiaceae</taxon>
        <taxon>Trinickia</taxon>
    </lineage>
</organism>
<evidence type="ECO:0000256" key="1">
    <source>
        <dbReference type="SAM" id="MobiDB-lite"/>
    </source>
</evidence>
<dbReference type="AlphaFoldDB" id="A0A3D8JVW2"/>
<proteinExistence type="predicted"/>
<protein>
    <recommendedName>
        <fullName evidence="4">Type III secretion protein HrpB7</fullName>
    </recommendedName>
</protein>
<dbReference type="RefSeq" id="WP_115535801.1">
    <property type="nucleotide sequence ID" value="NZ_QRGA01000013.1"/>
</dbReference>
<sequence>MTRARIDHALGAIVQRLRRADETLRARLGEERTQRDEACEAVRIREDELARLDDTVAAHAARIDSLQTGRRPVRIDTLLGWQAQRDDAQTRCRAQAAAVTQAREALERIEAGIAGTRNEIMRNDARVRQCEARLAQSRAQAEREDADRQDEEAEDMVGTRRLAGRASNGTVRAGGGR</sequence>
<accession>A0A3D8JVW2</accession>
<feature type="region of interest" description="Disordered" evidence="1">
    <location>
        <begin position="136"/>
        <end position="177"/>
    </location>
</feature>
<evidence type="ECO:0000313" key="2">
    <source>
        <dbReference type="EMBL" id="RDU96746.1"/>
    </source>
</evidence>
<evidence type="ECO:0000313" key="3">
    <source>
        <dbReference type="Proteomes" id="UP000256838"/>
    </source>
</evidence>
<dbReference type="Proteomes" id="UP000256838">
    <property type="component" value="Unassembled WGS sequence"/>
</dbReference>
<reference evidence="2 3" key="1">
    <citation type="submission" date="2018-08" db="EMBL/GenBank/DDBJ databases">
        <title>Paraburkholderia sp. DHOM06 isolated from forest soil.</title>
        <authorList>
            <person name="Gao Z.-H."/>
            <person name="Qiu L.-H."/>
        </authorList>
    </citation>
    <scope>NUCLEOTIDE SEQUENCE [LARGE SCALE GENOMIC DNA]</scope>
    <source>
        <strain evidence="2 3">DHOM06</strain>
    </source>
</reference>
<name>A0A3D8JVW2_9BURK</name>
<dbReference type="Pfam" id="PF09486">
    <property type="entry name" value="HrpB7"/>
    <property type="match status" value="1"/>
</dbReference>
<comment type="caution">
    <text evidence="2">The sequence shown here is derived from an EMBL/GenBank/DDBJ whole genome shotgun (WGS) entry which is preliminary data.</text>
</comment>
<dbReference type="OrthoDB" id="9114323at2"/>
<keyword evidence="3" id="KW-1185">Reference proteome</keyword>
<dbReference type="InterPro" id="IPR013392">
    <property type="entry name" value="T3SS_HrpB7"/>
</dbReference>
<gene>
    <name evidence="2" type="ORF">DWV00_22400</name>
</gene>
<evidence type="ECO:0008006" key="4">
    <source>
        <dbReference type="Google" id="ProtNLM"/>
    </source>
</evidence>